<dbReference type="GO" id="GO:0008859">
    <property type="term" value="F:exoribonuclease II activity"/>
    <property type="evidence" value="ECO:0007669"/>
    <property type="project" value="UniProtKB-UniRule"/>
</dbReference>
<comment type="similarity">
    <text evidence="7">Belongs to the RNR ribonuclease family. RNase R subfamily.</text>
</comment>
<dbReference type="Pfam" id="PF17876">
    <property type="entry name" value="CSD2"/>
    <property type="match status" value="1"/>
</dbReference>
<comment type="subcellular location">
    <subcellularLocation>
        <location evidence="7">Cytoplasm</location>
    </subcellularLocation>
</comment>
<reference evidence="9 10" key="1">
    <citation type="submission" date="2016-09" db="EMBL/GenBank/DDBJ databases">
        <title>Genome-resolved meta-omics ties microbial dynamics to process performance in biotechnology for thiocyanate degradation.</title>
        <authorList>
            <person name="Kantor R.S."/>
            <person name="Huddy R.J."/>
            <person name="Iyer R."/>
            <person name="Thomas B.C."/>
            <person name="Brown C.T."/>
            <person name="Anantharaman K."/>
            <person name="Tringe S."/>
            <person name="Hettich R.L."/>
            <person name="Harrison S.T."/>
            <person name="Banfield J.F."/>
        </authorList>
    </citation>
    <scope>NUCLEOTIDE SEQUENCE [LARGE SCALE GENOMIC DNA]</scope>
    <source>
        <strain evidence="9">59-99</strain>
    </source>
</reference>
<dbReference type="Proteomes" id="UP000184233">
    <property type="component" value="Unassembled WGS sequence"/>
</dbReference>
<comment type="caution">
    <text evidence="9">The sequence shown here is derived from an EMBL/GenBank/DDBJ whole genome shotgun (WGS) entry which is preliminary data.</text>
</comment>
<dbReference type="SMART" id="SM00955">
    <property type="entry name" value="RNB"/>
    <property type="match status" value="1"/>
</dbReference>
<keyword evidence="2 7" id="KW-0963">Cytoplasm</keyword>
<gene>
    <name evidence="7" type="primary">rnr</name>
    <name evidence="9" type="ORF">BGO89_00960</name>
</gene>
<evidence type="ECO:0000256" key="7">
    <source>
        <dbReference type="HAMAP-Rule" id="MF_01895"/>
    </source>
</evidence>
<sequence length="732" mass="82476">MPRITSTRDLRSDILDALKRSSTPVQLLELSKMLRIKSDTADYDYLRQILTSLCEEGVVQRMSRRRYGLSRRDTSGFQGVLTIHHERGSVTTDDPDIPTITIKRQHMSTAMDGDTVIVKPLALRAGKKTNGEVVAVVKRSEQPISGTIEYDGSFYYLVPDDAKHYVDFLITKENLQGAKPGDKVIATFLRWEHANASPEAVVKESLGQSGKASVEFGAILKEFRLPATFPQDVLDEAEKYRQPGNTVPKGRTDLRKEVIVTIDPDDARDFDDALSLRDAGDGNLELGVHIADVSHYVKEESALDREALLRGNSTYLVDCVVPMLPERLSNDICSLVPNKPRFAFSVFMTFSSRGNLKDYRIEETVIQSKRRFTYGEVQTIIETGKGDHAELIAKLHKLARTLNAKRMKQGGIDFETQEVKFVLDEQKRPIKAVVKTRTDATSLVEECMLAANRTVAEHLNNLKKAWKSRSLPPYVYRIHDNPDPEKLADAIAVIRALGINVPSGKLGPKEINGILQQSQHRPDKAVIHSLLLRSMAKAVYAEHNIGHYGLGFKEYAHFTSPIRRYPDLYVHRALKEYAKGAPSKRRWAELSDIAARVSDITTQTERSAVEAERASVKLAQTVMCREHLGEDHEGTVTGVTSFGVFVTIKDLMCEGLLHIRDLNDDYYYFDEKRYRLVGKRTRRMFAYGTDVRIRIAKANVEKREIDLVLAPADAVVTPTPQGRESKRRTRES</sequence>
<dbReference type="Pfam" id="PF00575">
    <property type="entry name" value="S1"/>
    <property type="match status" value="1"/>
</dbReference>
<dbReference type="InterPro" id="IPR003029">
    <property type="entry name" value="S1_domain"/>
</dbReference>
<keyword evidence="3 7" id="KW-0540">Nuclease</keyword>
<evidence type="ECO:0000313" key="9">
    <source>
        <dbReference type="EMBL" id="OJX61189.1"/>
    </source>
</evidence>
<name>A0A1M3L6S8_9BACT</name>
<dbReference type="InterPro" id="IPR022966">
    <property type="entry name" value="RNase_II/R_CS"/>
</dbReference>
<dbReference type="PROSITE" id="PS01175">
    <property type="entry name" value="RIBONUCLEASE_II"/>
    <property type="match status" value="1"/>
</dbReference>
<accession>A0A1M3L6S8</accession>
<evidence type="ECO:0000256" key="6">
    <source>
        <dbReference type="ARBA" id="ARBA00022884"/>
    </source>
</evidence>
<dbReference type="HAMAP" id="MF_01895">
    <property type="entry name" value="RNase_R"/>
    <property type="match status" value="1"/>
</dbReference>
<evidence type="ECO:0000256" key="4">
    <source>
        <dbReference type="ARBA" id="ARBA00022801"/>
    </source>
</evidence>
<dbReference type="Pfam" id="PF00773">
    <property type="entry name" value="RNB"/>
    <property type="match status" value="1"/>
</dbReference>
<dbReference type="GO" id="GO:0005829">
    <property type="term" value="C:cytosol"/>
    <property type="evidence" value="ECO:0007669"/>
    <property type="project" value="TreeGrafter"/>
</dbReference>
<dbReference type="PANTHER" id="PTHR23355:SF9">
    <property type="entry name" value="DIS3-LIKE EXONUCLEASE 2"/>
    <property type="match status" value="1"/>
</dbReference>
<dbReference type="InterPro" id="IPR001900">
    <property type="entry name" value="RNase_II/R"/>
</dbReference>
<dbReference type="GO" id="GO:0003723">
    <property type="term" value="F:RNA binding"/>
    <property type="evidence" value="ECO:0007669"/>
    <property type="project" value="UniProtKB-UniRule"/>
</dbReference>
<comment type="catalytic activity">
    <reaction evidence="1 7">
        <text>Exonucleolytic cleavage in the 3'- to 5'-direction to yield nucleoside 5'-phosphates.</text>
        <dbReference type="EC" id="3.1.13.1"/>
    </reaction>
</comment>
<dbReference type="InterPro" id="IPR040476">
    <property type="entry name" value="CSD2"/>
</dbReference>
<dbReference type="SUPFAM" id="SSF50249">
    <property type="entry name" value="Nucleic acid-binding proteins"/>
    <property type="match status" value="3"/>
</dbReference>
<evidence type="ECO:0000313" key="10">
    <source>
        <dbReference type="Proteomes" id="UP000184233"/>
    </source>
</evidence>
<evidence type="ECO:0000256" key="1">
    <source>
        <dbReference type="ARBA" id="ARBA00001849"/>
    </source>
</evidence>
<evidence type="ECO:0000256" key="2">
    <source>
        <dbReference type="ARBA" id="ARBA00022490"/>
    </source>
</evidence>
<evidence type="ECO:0000256" key="3">
    <source>
        <dbReference type="ARBA" id="ARBA00022722"/>
    </source>
</evidence>
<evidence type="ECO:0000256" key="5">
    <source>
        <dbReference type="ARBA" id="ARBA00022839"/>
    </source>
</evidence>
<dbReference type="GO" id="GO:0006402">
    <property type="term" value="P:mRNA catabolic process"/>
    <property type="evidence" value="ECO:0007669"/>
    <property type="project" value="TreeGrafter"/>
</dbReference>
<feature type="domain" description="S1 motif" evidence="8">
    <location>
        <begin position="629"/>
        <end position="710"/>
    </location>
</feature>
<dbReference type="CDD" id="cd04471">
    <property type="entry name" value="S1_RNase_R"/>
    <property type="match status" value="1"/>
</dbReference>
<dbReference type="NCBIfam" id="TIGR02063">
    <property type="entry name" value="RNase_R"/>
    <property type="match status" value="1"/>
</dbReference>
<organism evidence="9 10">
    <name type="scientific">Candidatus Kapaibacterium thiocyanatum</name>
    <dbReference type="NCBI Taxonomy" id="1895771"/>
    <lineage>
        <taxon>Bacteria</taxon>
        <taxon>Pseudomonadati</taxon>
        <taxon>Candidatus Kapaibacteriota</taxon>
        <taxon>Candidatus Kapaibacteriia</taxon>
        <taxon>Candidatus Kapaibacteriales</taxon>
        <taxon>Candidatus Kapaibacteriaceae</taxon>
        <taxon>Candidatus Kapaibacterium</taxon>
    </lineage>
</organism>
<keyword evidence="4 7" id="KW-0378">Hydrolase</keyword>
<dbReference type="NCBIfam" id="TIGR00358">
    <property type="entry name" value="3_prime_RNase"/>
    <property type="match status" value="1"/>
</dbReference>
<dbReference type="AlphaFoldDB" id="A0A1M3L6S8"/>
<keyword evidence="6 7" id="KW-0694">RNA-binding</keyword>
<dbReference type="STRING" id="1895771.BGO89_00960"/>
<dbReference type="Gene3D" id="2.40.50.140">
    <property type="entry name" value="Nucleic acid-binding proteins"/>
    <property type="match status" value="1"/>
</dbReference>
<dbReference type="InterPro" id="IPR004476">
    <property type="entry name" value="RNase_II/RNase_R"/>
</dbReference>
<dbReference type="EC" id="3.1.13.1" evidence="7"/>
<proteinExistence type="inferred from homology"/>
<dbReference type="SMART" id="SM00316">
    <property type="entry name" value="S1"/>
    <property type="match status" value="1"/>
</dbReference>
<comment type="function">
    <text evidence="7">3'-5' exoribonuclease that releases 5'-nucleoside monophosphates and is involved in maturation of structured RNAs.</text>
</comment>
<dbReference type="InterPro" id="IPR012340">
    <property type="entry name" value="NA-bd_OB-fold"/>
</dbReference>
<evidence type="ECO:0000259" key="8">
    <source>
        <dbReference type="PROSITE" id="PS50126"/>
    </source>
</evidence>
<keyword evidence="5 7" id="KW-0269">Exonuclease</keyword>
<dbReference type="PROSITE" id="PS50126">
    <property type="entry name" value="S1"/>
    <property type="match status" value="1"/>
</dbReference>
<dbReference type="InterPro" id="IPR011805">
    <property type="entry name" value="RNase_R"/>
</dbReference>
<dbReference type="PANTHER" id="PTHR23355">
    <property type="entry name" value="RIBONUCLEASE"/>
    <property type="match status" value="1"/>
</dbReference>
<protein>
    <recommendedName>
        <fullName evidence="7">Ribonuclease R</fullName>
        <shortName evidence="7">RNase R</shortName>
        <ecNumber evidence="7">3.1.13.1</ecNumber>
    </recommendedName>
</protein>
<dbReference type="EMBL" id="MKVH01000002">
    <property type="protein sequence ID" value="OJX61189.1"/>
    <property type="molecule type" value="Genomic_DNA"/>
</dbReference>
<dbReference type="InterPro" id="IPR050180">
    <property type="entry name" value="RNR_Ribonuclease"/>
</dbReference>